<feature type="non-terminal residue" evidence="1">
    <location>
        <position position="1"/>
    </location>
</feature>
<evidence type="ECO:0008006" key="3">
    <source>
        <dbReference type="Google" id="ProtNLM"/>
    </source>
</evidence>
<evidence type="ECO:0000313" key="1">
    <source>
        <dbReference type="EMBL" id="CAB3386438.1"/>
    </source>
</evidence>
<keyword evidence="2" id="KW-1185">Reference proteome</keyword>
<comment type="caution">
    <text evidence="1">The sequence shown here is derived from an EMBL/GenBank/DDBJ whole genome shotgun (WGS) entry which is preliminary data.</text>
</comment>
<gene>
    <name evidence="1" type="ORF">CLODIP_2_CD15221</name>
</gene>
<protein>
    <recommendedName>
        <fullName evidence="3">Endonuclease/exonuclease/phosphatase domain-containing protein</fullName>
    </recommendedName>
</protein>
<dbReference type="EMBL" id="CADEPI010000483">
    <property type="protein sequence ID" value="CAB3386438.1"/>
    <property type="molecule type" value="Genomic_DNA"/>
</dbReference>
<reference evidence="1 2" key="1">
    <citation type="submission" date="2020-04" db="EMBL/GenBank/DDBJ databases">
        <authorList>
            <person name="Alioto T."/>
            <person name="Alioto T."/>
            <person name="Gomez Garrido J."/>
        </authorList>
    </citation>
    <scope>NUCLEOTIDE SEQUENCE [LARGE SCALE GENOMIC DNA]</scope>
</reference>
<sequence>LIDAMLRFNNIGTFAANIFAFKIPNKYSGVLLAVRPHLQPRRLQQLEGEAEFVRASVLAGQLRHLVGSAYRRPNADAEYNTALLRSLGRVSREKHNFDGILLIGDLNLDIKLNVEPPVARAQPAEAFMDMFADLSLVQLI</sequence>
<dbReference type="Proteomes" id="UP000494165">
    <property type="component" value="Unassembled WGS sequence"/>
</dbReference>
<evidence type="ECO:0000313" key="2">
    <source>
        <dbReference type="Proteomes" id="UP000494165"/>
    </source>
</evidence>
<accession>A0A8S1DRF9</accession>
<proteinExistence type="predicted"/>
<dbReference type="AlphaFoldDB" id="A0A8S1DRF9"/>
<dbReference type="OrthoDB" id="416454at2759"/>
<name>A0A8S1DRF9_9INSE</name>
<organism evidence="1 2">
    <name type="scientific">Cloeon dipterum</name>
    <dbReference type="NCBI Taxonomy" id="197152"/>
    <lineage>
        <taxon>Eukaryota</taxon>
        <taxon>Metazoa</taxon>
        <taxon>Ecdysozoa</taxon>
        <taxon>Arthropoda</taxon>
        <taxon>Hexapoda</taxon>
        <taxon>Insecta</taxon>
        <taxon>Pterygota</taxon>
        <taxon>Palaeoptera</taxon>
        <taxon>Ephemeroptera</taxon>
        <taxon>Pisciforma</taxon>
        <taxon>Baetidae</taxon>
        <taxon>Cloeon</taxon>
    </lineage>
</organism>